<dbReference type="Proteomes" id="UP000294697">
    <property type="component" value="Unassembled WGS sequence"/>
</dbReference>
<gene>
    <name evidence="1" type="ORF">C8C77_10546</name>
</gene>
<dbReference type="EMBL" id="SODA01000005">
    <property type="protein sequence ID" value="TDW06410.1"/>
    <property type="molecule type" value="Genomic_DNA"/>
</dbReference>
<protein>
    <submittedName>
        <fullName evidence="1">Uncharacterized protein</fullName>
    </submittedName>
</protein>
<dbReference type="AlphaFoldDB" id="A0A4R7Z5K6"/>
<comment type="caution">
    <text evidence="1">The sequence shown here is derived from an EMBL/GenBank/DDBJ whole genome shotgun (WGS) entry which is preliminary data.</text>
</comment>
<accession>A0A4R7Z5K6</accession>
<organism evidence="1 2">
    <name type="scientific">Halanaerobium saccharolyticum</name>
    <dbReference type="NCBI Taxonomy" id="43595"/>
    <lineage>
        <taxon>Bacteria</taxon>
        <taxon>Bacillati</taxon>
        <taxon>Bacillota</taxon>
        <taxon>Clostridia</taxon>
        <taxon>Halanaerobiales</taxon>
        <taxon>Halanaerobiaceae</taxon>
        <taxon>Halanaerobium</taxon>
    </lineage>
</organism>
<sequence length="44" mass="5132">MIGLKLGEDWTQAQKRLIGDNRLNLARKLGGLKWIFLILKIKLR</sequence>
<reference evidence="1 2" key="1">
    <citation type="submission" date="2019-03" db="EMBL/GenBank/DDBJ databases">
        <title>Subsurface microbial communities from deep shales in Ohio and West Virginia, USA.</title>
        <authorList>
            <person name="Wrighton K."/>
        </authorList>
    </citation>
    <scope>NUCLEOTIDE SEQUENCE [LARGE SCALE GENOMIC DNA]</scope>
    <source>
        <strain evidence="1 2">MSL9.2</strain>
    </source>
</reference>
<evidence type="ECO:0000313" key="2">
    <source>
        <dbReference type="Proteomes" id="UP000294697"/>
    </source>
</evidence>
<proteinExistence type="predicted"/>
<name>A0A4R7Z5K6_9FIRM</name>
<evidence type="ECO:0000313" key="1">
    <source>
        <dbReference type="EMBL" id="TDW06410.1"/>
    </source>
</evidence>